<evidence type="ECO:0000313" key="3">
    <source>
        <dbReference type="Proteomes" id="UP000032160"/>
    </source>
</evidence>
<feature type="transmembrane region" description="Helical" evidence="1">
    <location>
        <begin position="138"/>
        <end position="158"/>
    </location>
</feature>
<feature type="transmembrane region" description="Helical" evidence="1">
    <location>
        <begin position="110"/>
        <end position="132"/>
    </location>
</feature>
<dbReference type="AlphaFoldDB" id="X5MDU9"/>
<gene>
    <name evidence="2" type="ORF">BN1012_Phect575</name>
</gene>
<sequence length="230" mass="25190">MKLVAQTAKVLSMSDIQPAVQPVATARSQRARLPFAARPVVPLLLAGFAALSAVAFGLSTGDTALDGWRLATRYTARVAAVVFLLVFVTGPIWRGFRAGWIAPFMRNRRYWGLGFALAHIIHLGALTTFFIVSPEDPSLITILGGGLAYVLIVAMAATSNNWSQRTLGPWWHRLHMVGMIYIWIIFAQSYAGRLEDPESIWTGIFGSSLFAAAMLLRIGVRLTAQMRSQS</sequence>
<reference evidence="2 3" key="1">
    <citation type="journal article" date="2014" name="Front. Genet.">
        <title>Genome and metabolic network of "Candidatus Phaeomarinobacter ectocarpi" Ec32, a new candidate genus of Alphaproteobacteria frequently associated with brown algae.</title>
        <authorList>
            <person name="Dittami S.M."/>
            <person name="Barbeyron T."/>
            <person name="Boyen C."/>
            <person name="Cambefort J."/>
            <person name="Collet G."/>
            <person name="Delage L."/>
            <person name="Gobet A."/>
            <person name="Groisillier A."/>
            <person name="Leblanc C."/>
            <person name="Michel G."/>
            <person name="Scornet D."/>
            <person name="Siegel A."/>
            <person name="Tapia J.E."/>
            <person name="Tonon T."/>
        </authorList>
    </citation>
    <scope>NUCLEOTIDE SEQUENCE [LARGE SCALE GENOMIC DNA]</scope>
    <source>
        <strain evidence="2 3">Ec32</strain>
    </source>
</reference>
<keyword evidence="1" id="KW-1133">Transmembrane helix</keyword>
<accession>X5MDU9</accession>
<name>X5MDU9_9HYPH</name>
<dbReference type="STRING" id="1458461.BN1012_Phect575"/>
<dbReference type="Proteomes" id="UP000032160">
    <property type="component" value="Chromosome I"/>
</dbReference>
<dbReference type="EMBL" id="HG966617">
    <property type="protein sequence ID" value="CDO58789.1"/>
    <property type="molecule type" value="Genomic_DNA"/>
</dbReference>
<protein>
    <submittedName>
        <fullName evidence="2">Predicted membrane protein</fullName>
    </submittedName>
</protein>
<evidence type="ECO:0000256" key="1">
    <source>
        <dbReference type="SAM" id="Phobius"/>
    </source>
</evidence>
<feature type="transmembrane region" description="Helical" evidence="1">
    <location>
        <begin position="78"/>
        <end position="98"/>
    </location>
</feature>
<keyword evidence="3" id="KW-1185">Reference proteome</keyword>
<feature type="transmembrane region" description="Helical" evidence="1">
    <location>
        <begin position="170"/>
        <end position="188"/>
    </location>
</feature>
<dbReference type="KEGG" id="pect:BN1012_Phect575"/>
<evidence type="ECO:0000313" key="2">
    <source>
        <dbReference type="EMBL" id="CDO58789.1"/>
    </source>
</evidence>
<keyword evidence="1" id="KW-0472">Membrane</keyword>
<organism evidence="2 3">
    <name type="scientific">Candidatus Phaeomarinibacter ectocarpi</name>
    <dbReference type="NCBI Taxonomy" id="1458461"/>
    <lineage>
        <taxon>Bacteria</taxon>
        <taxon>Pseudomonadati</taxon>
        <taxon>Pseudomonadota</taxon>
        <taxon>Alphaproteobacteria</taxon>
        <taxon>Hyphomicrobiales</taxon>
        <taxon>Parvibaculaceae</taxon>
        <taxon>Candidatus Phaeomarinibacter</taxon>
    </lineage>
</organism>
<feature type="transmembrane region" description="Helical" evidence="1">
    <location>
        <begin position="200"/>
        <end position="220"/>
    </location>
</feature>
<dbReference type="HOGENOM" id="CLU_104962_0_0_5"/>
<feature type="transmembrane region" description="Helical" evidence="1">
    <location>
        <begin position="40"/>
        <end position="58"/>
    </location>
</feature>
<keyword evidence="1" id="KW-0812">Transmembrane</keyword>
<proteinExistence type="predicted"/>